<gene>
    <name evidence="1" type="ORF">BSTOLATCC_MIC6983</name>
</gene>
<evidence type="ECO:0000313" key="1">
    <source>
        <dbReference type="EMBL" id="CAG9312592.1"/>
    </source>
</evidence>
<protein>
    <submittedName>
        <fullName evidence="1">Uncharacterized protein</fullName>
    </submittedName>
</protein>
<dbReference type="AlphaFoldDB" id="A0AAU9IHC6"/>
<comment type="caution">
    <text evidence="1">The sequence shown here is derived from an EMBL/GenBank/DDBJ whole genome shotgun (WGS) entry which is preliminary data.</text>
</comment>
<dbReference type="EMBL" id="CAJZBQ010000007">
    <property type="protein sequence ID" value="CAG9312592.1"/>
    <property type="molecule type" value="Genomic_DNA"/>
</dbReference>
<sequence length="99" mass="11315">MTSQTTPSIMIIFEAGSSLSKLPLKWRTVPPSIEPAKYPWFKTEGSIEIPEIYCPLTPSVPSTEISKAWNSKAIIIIFINHYLFAEIFQQTPIKKFKRD</sequence>
<organism evidence="1 2">
    <name type="scientific">Blepharisma stoltei</name>
    <dbReference type="NCBI Taxonomy" id="1481888"/>
    <lineage>
        <taxon>Eukaryota</taxon>
        <taxon>Sar</taxon>
        <taxon>Alveolata</taxon>
        <taxon>Ciliophora</taxon>
        <taxon>Postciliodesmatophora</taxon>
        <taxon>Heterotrichea</taxon>
        <taxon>Heterotrichida</taxon>
        <taxon>Blepharismidae</taxon>
        <taxon>Blepharisma</taxon>
    </lineage>
</organism>
<accession>A0AAU9IHC6</accession>
<keyword evidence="2" id="KW-1185">Reference proteome</keyword>
<proteinExistence type="predicted"/>
<name>A0AAU9IHC6_9CILI</name>
<reference evidence="1" key="1">
    <citation type="submission" date="2021-09" db="EMBL/GenBank/DDBJ databases">
        <authorList>
            <consortium name="AG Swart"/>
            <person name="Singh M."/>
            <person name="Singh A."/>
            <person name="Seah K."/>
            <person name="Emmerich C."/>
        </authorList>
    </citation>
    <scope>NUCLEOTIDE SEQUENCE</scope>
    <source>
        <strain evidence="1">ATCC30299</strain>
    </source>
</reference>
<evidence type="ECO:0000313" key="2">
    <source>
        <dbReference type="Proteomes" id="UP001162131"/>
    </source>
</evidence>
<dbReference type="Proteomes" id="UP001162131">
    <property type="component" value="Unassembled WGS sequence"/>
</dbReference>